<organism evidence="2 3">
    <name type="scientific">Amycolatopsis mediterranei (strain S699)</name>
    <name type="common">Nocardia mediterranei</name>
    <dbReference type="NCBI Taxonomy" id="713604"/>
    <lineage>
        <taxon>Bacteria</taxon>
        <taxon>Bacillati</taxon>
        <taxon>Actinomycetota</taxon>
        <taxon>Actinomycetes</taxon>
        <taxon>Pseudonocardiales</taxon>
        <taxon>Pseudonocardiaceae</taxon>
        <taxon>Amycolatopsis</taxon>
    </lineage>
</organism>
<evidence type="ECO:0000313" key="3">
    <source>
        <dbReference type="Proteomes" id="UP000006138"/>
    </source>
</evidence>
<dbReference type="Proteomes" id="UP000006138">
    <property type="component" value="Chromosome"/>
</dbReference>
<feature type="signal peptide" evidence="1">
    <location>
        <begin position="1"/>
        <end position="20"/>
    </location>
</feature>
<keyword evidence="1" id="KW-0732">Signal</keyword>
<evidence type="ECO:0000313" key="2">
    <source>
        <dbReference type="EMBL" id="AEK44752.1"/>
    </source>
</evidence>
<dbReference type="KEGG" id="amn:RAM_31385"/>
<dbReference type="AlphaFoldDB" id="A0A9R0P246"/>
<feature type="chain" id="PRO_5040110240" description="Secreted protein" evidence="1">
    <location>
        <begin position="21"/>
        <end position="88"/>
    </location>
</feature>
<evidence type="ECO:0008006" key="4">
    <source>
        <dbReference type="Google" id="ProtNLM"/>
    </source>
</evidence>
<gene>
    <name evidence="2" type="ordered locus">RAM_31385</name>
</gene>
<proteinExistence type="predicted"/>
<dbReference type="RefSeq" id="WP_014467404.1">
    <property type="nucleotide sequence ID" value="NC_017186.1"/>
</dbReference>
<reference evidence="2 3" key="1">
    <citation type="journal article" date="2011" name="J. Bacteriol.">
        <title>Whole genome sequence of the rifamycin B-producing strain Amycolatopsis mediterranei S699.</title>
        <authorList>
            <person name="Verma M."/>
            <person name="Kaur J."/>
            <person name="Kumar M."/>
            <person name="Kumari K."/>
            <person name="Saxena A."/>
            <person name="Anand S."/>
            <person name="Nigam A."/>
            <person name="Ravi V."/>
            <person name="Raghuvanshi S."/>
            <person name="Khurana P."/>
            <person name="Tyagi A.K."/>
            <person name="Khurana J.P."/>
            <person name="Lal R."/>
        </authorList>
    </citation>
    <scope>NUCLEOTIDE SEQUENCE [LARGE SCALE GENOMIC DNA]</scope>
    <source>
        <strain evidence="2 3">S699</strain>
    </source>
</reference>
<protein>
    <recommendedName>
        <fullName evidence="4">Secreted protein</fullName>
    </recommendedName>
</protein>
<name>A0A9R0P246_AMYMS</name>
<accession>A0A9R0P246</accession>
<dbReference type="EMBL" id="CP002896">
    <property type="protein sequence ID" value="AEK44752.1"/>
    <property type="molecule type" value="Genomic_DNA"/>
</dbReference>
<evidence type="ECO:0000256" key="1">
    <source>
        <dbReference type="SAM" id="SignalP"/>
    </source>
</evidence>
<dbReference type="GeneID" id="92873785"/>
<sequence length="88" mass="9211">MTKISSAAAVLLCAGGLAVAVPEAAAAPHAPVARVGSPPAQCLSGVRRVQVTYRHTPARRHIPARRLYVVRSVWIPFITSGGVLCLKS</sequence>
<keyword evidence="3" id="KW-1185">Reference proteome</keyword>